<name>A0A368GJ47_ANCCA</name>
<keyword evidence="3" id="KW-1185">Reference proteome</keyword>
<feature type="compositionally biased region" description="Gly residues" evidence="1">
    <location>
        <begin position="1"/>
        <end position="15"/>
    </location>
</feature>
<gene>
    <name evidence="2" type="ORF">ANCCAN_10742</name>
</gene>
<dbReference type="OrthoDB" id="5788007at2759"/>
<reference evidence="2 3" key="1">
    <citation type="submission" date="2014-10" db="EMBL/GenBank/DDBJ databases">
        <title>Draft genome of the hookworm Ancylostoma caninum.</title>
        <authorList>
            <person name="Mitreva M."/>
        </authorList>
    </citation>
    <scope>NUCLEOTIDE SEQUENCE [LARGE SCALE GENOMIC DNA]</scope>
    <source>
        <strain evidence="2 3">Baltimore</strain>
    </source>
</reference>
<accession>A0A368GJ47</accession>
<evidence type="ECO:0000313" key="2">
    <source>
        <dbReference type="EMBL" id="RCN43279.1"/>
    </source>
</evidence>
<sequence length="128" mass="14578">MGEGDGGHWPAGKGEGVSKQFQPKKYKDGGQEWRKERKEGTTQPIYGYTPFKTNSLSRATTPLAPSEALLLIWQAAFPTALKLLYLQFPNRVLRVEHYATPPSRILSSIRTSHQYGMDFNFMVKRYLL</sequence>
<dbReference type="Proteomes" id="UP000252519">
    <property type="component" value="Unassembled WGS sequence"/>
</dbReference>
<evidence type="ECO:0000256" key="1">
    <source>
        <dbReference type="SAM" id="MobiDB-lite"/>
    </source>
</evidence>
<proteinExistence type="predicted"/>
<protein>
    <submittedName>
        <fullName evidence="2">Uncharacterized protein</fullName>
    </submittedName>
</protein>
<feature type="compositionally biased region" description="Basic and acidic residues" evidence="1">
    <location>
        <begin position="25"/>
        <end position="40"/>
    </location>
</feature>
<evidence type="ECO:0000313" key="3">
    <source>
        <dbReference type="Proteomes" id="UP000252519"/>
    </source>
</evidence>
<feature type="region of interest" description="Disordered" evidence="1">
    <location>
        <begin position="1"/>
        <end position="56"/>
    </location>
</feature>
<dbReference type="AlphaFoldDB" id="A0A368GJ47"/>
<organism evidence="2 3">
    <name type="scientific">Ancylostoma caninum</name>
    <name type="common">Dog hookworm</name>
    <dbReference type="NCBI Taxonomy" id="29170"/>
    <lineage>
        <taxon>Eukaryota</taxon>
        <taxon>Metazoa</taxon>
        <taxon>Ecdysozoa</taxon>
        <taxon>Nematoda</taxon>
        <taxon>Chromadorea</taxon>
        <taxon>Rhabditida</taxon>
        <taxon>Rhabditina</taxon>
        <taxon>Rhabditomorpha</taxon>
        <taxon>Strongyloidea</taxon>
        <taxon>Ancylostomatidae</taxon>
        <taxon>Ancylostomatinae</taxon>
        <taxon>Ancylostoma</taxon>
    </lineage>
</organism>
<comment type="caution">
    <text evidence="2">The sequence shown here is derived from an EMBL/GenBank/DDBJ whole genome shotgun (WGS) entry which is preliminary data.</text>
</comment>
<dbReference type="EMBL" id="JOJR01000163">
    <property type="protein sequence ID" value="RCN43279.1"/>
    <property type="molecule type" value="Genomic_DNA"/>
</dbReference>